<feature type="chain" id="PRO_5010859883" description="alpha-L-rhamnosidase" evidence="4">
    <location>
        <begin position="26"/>
        <end position="929"/>
    </location>
</feature>
<feature type="domain" description="Bacterial alpha-L-rhamnosidase N-terminal" evidence="6">
    <location>
        <begin position="181"/>
        <end position="349"/>
    </location>
</feature>
<evidence type="ECO:0000313" key="10">
    <source>
        <dbReference type="Proteomes" id="UP000192980"/>
    </source>
</evidence>
<dbReference type="InterPro" id="IPR008928">
    <property type="entry name" value="6-hairpin_glycosidase_sf"/>
</dbReference>
<dbReference type="Proteomes" id="UP000192980">
    <property type="component" value="Unassembled WGS sequence"/>
</dbReference>
<keyword evidence="3" id="KW-0378">Hydrolase</keyword>
<dbReference type="InterPro" id="IPR013783">
    <property type="entry name" value="Ig-like_fold"/>
</dbReference>
<sequence>MKRFISSTLFMFVCLLASYPMLATANSPLKVINMQVEYVTEPKGLDIERPRFSWVYALPNEDIRGLSQGAYRILVADSPEKLQAGVGNMWDTKWVESSAMNQIFYQGRTLIADRTYYWKVMVRDNNGKESLWSPVKEWSTGFFSDQQWKGQWIGTTHFFDKRSADCNVFDPWFRKTIVLNKKVGRAVFFLASIGYHELYVNGQRVGEEVLAPAVTDHTKRARYVAYDIAPLLRKGENAIAVWLGTSWSIFPGYDLPNGRPSTPLFSGQVDFFEQENPTDQEKPMFSLRSDKSWRWKNSPNRLLGNWNFGHMGGEIWDDSKAEENWNKISYDDSQWSNAIVYPLKLKISAQNIDGNILVDEIKPVSITEYGQGDYRVDMGVNFAGWTAINVFGNPGDTVRFFFSEREQDRMTFNLHSALVIGRSGMSTFKNRFNYSSGRWITIQGAKRKPVQEDITGWLVRTGYHTAATFESSDSLQNWIFNTTRWNFENLSLGGFVVDCPQRERMGYGGDAHATTEMGMLNYDLAAFYSKWMGDWRDVQGTEAMVGNMRDTSYARKAVTSGRFLHPGILPHTAPTYWGGGGPSWGGIVVSLPWFMYQQYGDVKVLQENFTLIKNWLNFLDTHVQDGLLQRFGGQWDFLGDWLWPNATAEGMNNDKEETLCLNNSYRVFNLRTAVKIARVLGESVLADAWEHQAQVASKAIHTRFFKQEGHVYADGSMANMATALLADIVPSEEKANVEAALEKEILTHRQGHIHAGITGGALLFKWLRESGRNDLIYTMTSKVTYPSWGYMKANQATSLWEMWEKDLPGHSLLHSSYLYPGAWMIDGLAGIKKSKPGYATFIIQPPKAQETNLSWVKASYDSPSGTIYSAWNREEDQLRMQVTVPPNTTCLLKIAKGESAMLEHVLATYRIHSDDINDTYRLPSGTYIF</sequence>
<dbReference type="GO" id="GO:0005975">
    <property type="term" value="P:carbohydrate metabolic process"/>
    <property type="evidence" value="ECO:0007669"/>
    <property type="project" value="InterPro"/>
</dbReference>
<evidence type="ECO:0000256" key="2">
    <source>
        <dbReference type="ARBA" id="ARBA00012652"/>
    </source>
</evidence>
<gene>
    <name evidence="9" type="ORF">SAMN05660862_1676</name>
</gene>
<evidence type="ECO:0000256" key="1">
    <source>
        <dbReference type="ARBA" id="ARBA00001445"/>
    </source>
</evidence>
<evidence type="ECO:0000256" key="3">
    <source>
        <dbReference type="ARBA" id="ARBA00022801"/>
    </source>
</evidence>
<evidence type="ECO:0000313" key="9">
    <source>
        <dbReference type="EMBL" id="SMG24720.1"/>
    </source>
</evidence>
<keyword evidence="4" id="KW-0732">Signal</keyword>
<dbReference type="PANTHER" id="PTHR33307:SF6">
    <property type="entry name" value="ALPHA-RHAMNOSIDASE (EUROFUNG)-RELATED"/>
    <property type="match status" value="1"/>
</dbReference>
<dbReference type="Pfam" id="PF17390">
    <property type="entry name" value="Bac_rhamnosid_C"/>
    <property type="match status" value="1"/>
</dbReference>
<name>A0A1X7JAA8_9SPHI</name>
<feature type="signal peptide" evidence="4">
    <location>
        <begin position="1"/>
        <end position="25"/>
    </location>
</feature>
<reference evidence="9 10" key="1">
    <citation type="submission" date="2017-04" db="EMBL/GenBank/DDBJ databases">
        <authorList>
            <person name="Afonso C.L."/>
            <person name="Miller P.J."/>
            <person name="Scott M.A."/>
            <person name="Spackman E."/>
            <person name="Goraichik I."/>
            <person name="Dimitrov K.M."/>
            <person name="Suarez D.L."/>
            <person name="Swayne D.E."/>
        </authorList>
    </citation>
    <scope>NUCLEOTIDE SEQUENCE [LARGE SCALE GENOMIC DNA]</scope>
    <source>
        <strain evidence="9 10">DSM 22418</strain>
    </source>
</reference>
<protein>
    <recommendedName>
        <fullName evidence="2">alpha-L-rhamnosidase</fullName>
        <ecNumber evidence="2">3.2.1.40</ecNumber>
    </recommendedName>
</protein>
<dbReference type="RefSeq" id="WP_085472426.1">
    <property type="nucleotide sequence ID" value="NZ_FXAU01000002.1"/>
</dbReference>
<evidence type="ECO:0000256" key="4">
    <source>
        <dbReference type="SAM" id="SignalP"/>
    </source>
</evidence>
<dbReference type="STRING" id="561061.SAMN05660862_1676"/>
<dbReference type="Gene3D" id="2.60.420.10">
    <property type="entry name" value="Maltose phosphorylase, domain 3"/>
    <property type="match status" value="1"/>
</dbReference>
<feature type="domain" description="Alpha-L-rhamnosidase concanavalin-like" evidence="5">
    <location>
        <begin position="370"/>
        <end position="459"/>
    </location>
</feature>
<dbReference type="Pfam" id="PF05592">
    <property type="entry name" value="Bac_rhamnosid"/>
    <property type="match status" value="1"/>
</dbReference>
<dbReference type="PANTHER" id="PTHR33307">
    <property type="entry name" value="ALPHA-RHAMNOSIDASE (EUROFUNG)"/>
    <property type="match status" value="1"/>
</dbReference>
<dbReference type="InterPro" id="IPR013737">
    <property type="entry name" value="Bac_rhamnosid_N"/>
</dbReference>
<dbReference type="EMBL" id="FXAU01000002">
    <property type="protein sequence ID" value="SMG24720.1"/>
    <property type="molecule type" value="Genomic_DNA"/>
</dbReference>
<dbReference type="InterPro" id="IPR008902">
    <property type="entry name" value="Rhamnosid_concanavalin"/>
</dbReference>
<dbReference type="InterPro" id="IPR035396">
    <property type="entry name" value="Bac_rhamnosid6H"/>
</dbReference>
<dbReference type="AlphaFoldDB" id="A0A1X7JAA8"/>
<feature type="domain" description="Alpha-L-rhamnosidase six-hairpin glycosidase" evidence="7">
    <location>
        <begin position="466"/>
        <end position="825"/>
    </location>
</feature>
<dbReference type="Pfam" id="PF25788">
    <property type="entry name" value="Ig_Rha78A_N"/>
    <property type="match status" value="1"/>
</dbReference>
<dbReference type="InterPro" id="IPR012341">
    <property type="entry name" value="6hp_glycosidase-like_sf"/>
</dbReference>
<evidence type="ECO:0000259" key="5">
    <source>
        <dbReference type="Pfam" id="PF05592"/>
    </source>
</evidence>
<dbReference type="Pfam" id="PF17389">
    <property type="entry name" value="Bac_rhamnosid6H"/>
    <property type="match status" value="1"/>
</dbReference>
<dbReference type="SUPFAM" id="SSF48208">
    <property type="entry name" value="Six-hairpin glycosidases"/>
    <property type="match status" value="1"/>
</dbReference>
<dbReference type="Gene3D" id="2.60.120.260">
    <property type="entry name" value="Galactose-binding domain-like"/>
    <property type="match status" value="2"/>
</dbReference>
<dbReference type="Gene3D" id="1.50.10.10">
    <property type="match status" value="1"/>
</dbReference>
<comment type="catalytic activity">
    <reaction evidence="1">
        <text>Hydrolysis of terminal non-reducing alpha-L-rhamnose residues in alpha-L-rhamnosides.</text>
        <dbReference type="EC" id="3.2.1.40"/>
    </reaction>
</comment>
<dbReference type="OrthoDB" id="9766741at2"/>
<dbReference type="InterPro" id="IPR016007">
    <property type="entry name" value="Alpha_rhamnosid"/>
</dbReference>
<dbReference type="InterPro" id="IPR008979">
    <property type="entry name" value="Galactose-bd-like_sf"/>
</dbReference>
<dbReference type="Pfam" id="PF08531">
    <property type="entry name" value="Bac_rhamnosid_N"/>
    <property type="match status" value="1"/>
</dbReference>
<dbReference type="EC" id="3.2.1.40" evidence="2"/>
<proteinExistence type="predicted"/>
<evidence type="ECO:0000259" key="8">
    <source>
        <dbReference type="Pfam" id="PF17390"/>
    </source>
</evidence>
<dbReference type="SUPFAM" id="SSF49785">
    <property type="entry name" value="Galactose-binding domain-like"/>
    <property type="match status" value="1"/>
</dbReference>
<keyword evidence="10" id="KW-1185">Reference proteome</keyword>
<evidence type="ECO:0000259" key="7">
    <source>
        <dbReference type="Pfam" id="PF17389"/>
    </source>
</evidence>
<dbReference type="GO" id="GO:0030596">
    <property type="term" value="F:alpha-L-rhamnosidase activity"/>
    <property type="evidence" value="ECO:0007669"/>
    <property type="project" value="UniProtKB-EC"/>
</dbReference>
<feature type="domain" description="Alpha-L-rhamnosidase C-terminal" evidence="8">
    <location>
        <begin position="830"/>
        <end position="900"/>
    </location>
</feature>
<dbReference type="InterPro" id="IPR035398">
    <property type="entry name" value="Bac_rhamnosid_C"/>
</dbReference>
<evidence type="ECO:0000259" key="6">
    <source>
        <dbReference type="Pfam" id="PF08531"/>
    </source>
</evidence>
<accession>A0A1X7JAA8</accession>
<dbReference type="Gene3D" id="2.60.40.10">
    <property type="entry name" value="Immunoglobulins"/>
    <property type="match status" value="1"/>
</dbReference>
<organism evidence="9 10">
    <name type="scientific">Sphingobacterium psychroaquaticum</name>
    <dbReference type="NCBI Taxonomy" id="561061"/>
    <lineage>
        <taxon>Bacteria</taxon>
        <taxon>Pseudomonadati</taxon>
        <taxon>Bacteroidota</taxon>
        <taxon>Sphingobacteriia</taxon>
        <taxon>Sphingobacteriales</taxon>
        <taxon>Sphingobacteriaceae</taxon>
        <taxon>Sphingobacterium</taxon>
    </lineage>
</organism>